<comment type="similarity">
    <text evidence="1">Belongs to the FAD-binding monooxygenase family.</text>
</comment>
<dbReference type="Proteomes" id="UP001209540">
    <property type="component" value="Unassembled WGS sequence"/>
</dbReference>
<name>A0AAD5JW88_9FUNG</name>
<reference evidence="5" key="1">
    <citation type="journal article" date="2022" name="IScience">
        <title>Evolution of zygomycete secretomes and the origins of terrestrial fungal ecologies.</title>
        <authorList>
            <person name="Chang Y."/>
            <person name="Wang Y."/>
            <person name="Mondo S."/>
            <person name="Ahrendt S."/>
            <person name="Andreopoulos W."/>
            <person name="Barry K."/>
            <person name="Beard J."/>
            <person name="Benny G.L."/>
            <person name="Blankenship S."/>
            <person name="Bonito G."/>
            <person name="Cuomo C."/>
            <person name="Desiro A."/>
            <person name="Gervers K.A."/>
            <person name="Hundley H."/>
            <person name="Kuo A."/>
            <person name="LaButti K."/>
            <person name="Lang B.F."/>
            <person name="Lipzen A."/>
            <person name="O'Donnell K."/>
            <person name="Pangilinan J."/>
            <person name="Reynolds N."/>
            <person name="Sandor L."/>
            <person name="Smith M.E."/>
            <person name="Tsang A."/>
            <person name="Grigoriev I.V."/>
            <person name="Stajich J.E."/>
            <person name="Spatafora J.W."/>
        </authorList>
    </citation>
    <scope>NUCLEOTIDE SEQUENCE</scope>
    <source>
        <strain evidence="5">RSA 2281</strain>
    </source>
</reference>
<keyword evidence="2" id="KW-0285">Flavoprotein</keyword>
<evidence type="ECO:0000256" key="3">
    <source>
        <dbReference type="ARBA" id="ARBA00022827"/>
    </source>
</evidence>
<dbReference type="AlphaFoldDB" id="A0AAD5JW88"/>
<dbReference type="InterPro" id="IPR051209">
    <property type="entry name" value="FAD-bind_Monooxygenase_sf"/>
</dbReference>
<reference evidence="5" key="2">
    <citation type="submission" date="2023-02" db="EMBL/GenBank/DDBJ databases">
        <authorList>
            <consortium name="DOE Joint Genome Institute"/>
            <person name="Mondo S.J."/>
            <person name="Chang Y."/>
            <person name="Wang Y."/>
            <person name="Ahrendt S."/>
            <person name="Andreopoulos W."/>
            <person name="Barry K."/>
            <person name="Beard J."/>
            <person name="Benny G.L."/>
            <person name="Blankenship S."/>
            <person name="Bonito G."/>
            <person name="Cuomo C."/>
            <person name="Desiro A."/>
            <person name="Gervers K.A."/>
            <person name="Hundley H."/>
            <person name="Kuo A."/>
            <person name="LaButti K."/>
            <person name="Lang B.F."/>
            <person name="Lipzen A."/>
            <person name="O'Donnell K."/>
            <person name="Pangilinan J."/>
            <person name="Reynolds N."/>
            <person name="Sandor L."/>
            <person name="Smith M.W."/>
            <person name="Tsang A."/>
            <person name="Grigoriev I.V."/>
            <person name="Stajich J.E."/>
            <person name="Spatafora J.W."/>
        </authorList>
    </citation>
    <scope>NUCLEOTIDE SEQUENCE</scope>
    <source>
        <strain evidence="5">RSA 2281</strain>
    </source>
</reference>
<dbReference type="GO" id="GO:0050661">
    <property type="term" value="F:NADP binding"/>
    <property type="evidence" value="ECO:0007669"/>
    <property type="project" value="InterPro"/>
</dbReference>
<dbReference type="InterPro" id="IPR020946">
    <property type="entry name" value="Flavin_mOase-like"/>
</dbReference>
<evidence type="ECO:0000256" key="2">
    <source>
        <dbReference type="ARBA" id="ARBA00022630"/>
    </source>
</evidence>
<gene>
    <name evidence="5" type="ORF">BDA99DRAFT_573639</name>
</gene>
<keyword evidence="6" id="KW-1185">Reference proteome</keyword>
<dbReference type="EMBL" id="JAIXMP010000020">
    <property type="protein sequence ID" value="KAI9257356.1"/>
    <property type="molecule type" value="Genomic_DNA"/>
</dbReference>
<dbReference type="PANTHER" id="PTHR42877">
    <property type="entry name" value="L-ORNITHINE N(5)-MONOOXYGENASE-RELATED"/>
    <property type="match status" value="1"/>
</dbReference>
<dbReference type="Pfam" id="PF00743">
    <property type="entry name" value="FMO-like"/>
    <property type="match status" value="1"/>
</dbReference>
<dbReference type="InterPro" id="IPR036188">
    <property type="entry name" value="FAD/NAD-bd_sf"/>
</dbReference>
<comment type="caution">
    <text evidence="5">The sequence shown here is derived from an EMBL/GenBank/DDBJ whole genome shotgun (WGS) entry which is preliminary data.</text>
</comment>
<evidence type="ECO:0000313" key="5">
    <source>
        <dbReference type="EMBL" id="KAI9257356.1"/>
    </source>
</evidence>
<proteinExistence type="inferred from homology"/>
<organism evidence="5 6">
    <name type="scientific">Phascolomyces articulosus</name>
    <dbReference type="NCBI Taxonomy" id="60185"/>
    <lineage>
        <taxon>Eukaryota</taxon>
        <taxon>Fungi</taxon>
        <taxon>Fungi incertae sedis</taxon>
        <taxon>Mucoromycota</taxon>
        <taxon>Mucoromycotina</taxon>
        <taxon>Mucoromycetes</taxon>
        <taxon>Mucorales</taxon>
        <taxon>Lichtheimiaceae</taxon>
        <taxon>Phascolomyces</taxon>
    </lineage>
</organism>
<protein>
    <submittedName>
        <fullName evidence="5">Uncharacterized protein</fullName>
    </submittedName>
</protein>
<accession>A0AAD5JW88</accession>
<dbReference type="GO" id="GO:0004499">
    <property type="term" value="F:N,N-dimethylaniline monooxygenase activity"/>
    <property type="evidence" value="ECO:0007669"/>
    <property type="project" value="InterPro"/>
</dbReference>
<dbReference type="GO" id="GO:0050660">
    <property type="term" value="F:flavin adenine dinucleotide binding"/>
    <property type="evidence" value="ECO:0007669"/>
    <property type="project" value="InterPro"/>
</dbReference>
<evidence type="ECO:0000256" key="1">
    <source>
        <dbReference type="ARBA" id="ARBA00010139"/>
    </source>
</evidence>
<sequence>MWQRHKQQPQYSIAIIGTGFSGIGTAIELEKQFGIKAQLFELSKDVGGTWEAHSYPGLHSDSPSHLYSFSSDPDASWKNFYGNQAEVHTYLQNVARKYQIYERTKFETEVTQAEWDDQEQHWILEWRSVHDHQQIGSGHFDILFAGLGLLRIPNIPKDIVQNFQGPVVHTARWDHYLDYTNKRIAVVGNGATCVQVLPELAKMASHIYNYQRTPAWVASRGQFAYSRLMQFLFRWVPFFMKLYRFYLFIQNEITYYSFTDPDSFLGRRFRRLLTESIATRLTRAGRPDLIPSLIPDYPPGCKRISKSELYYETLAKSNVTLVQSRIESISDRTLKDKDGNGTEVDIVVLATGYEFQGFSGNLKIYGRNKTILAEKWKNEFPKTYKTVTVHGYPNFFILLGPSSNLGYTSVLSQLNIQINFAIKCIKQMIQKNLKAIEPKESAQEEFVTKLNNDFKNQKIWKAGCTSWYLNDGGEIFSIWSALSMPTYDQIFSDNPGAILGGSWGQTTVTTQQSTLMTEKIPKNKQTPGMLKTAAFLNSISDNESEYEDDDAYAPLSMTTWGSQEQQKQQQQVPTNQQVSHDWNSLVDPNYSIKPGGIGSGQLHRQGSNYKPLSETAIVNKRLSKPIPGSGTSSGRLQSLTSMSMIKKKPKKRKKRERVVSMPVHALPEMTVNGWGSGQLTSTPFWEQQQQEQQEQVQQYYDAQEIHNEIYDDDADLEVIPSLKIEIELAPGVTILVTLFKGDTMTSVVEDICRHHHLNMTSESKQALISTLELFIQTKYP</sequence>
<dbReference type="PANTHER" id="PTHR42877:SF4">
    <property type="entry name" value="FAD_NAD(P)-BINDING DOMAIN-CONTAINING PROTEIN-RELATED"/>
    <property type="match status" value="1"/>
</dbReference>
<keyword evidence="4" id="KW-0560">Oxidoreductase</keyword>
<keyword evidence="3" id="KW-0274">FAD</keyword>
<dbReference type="SUPFAM" id="SSF51905">
    <property type="entry name" value="FAD/NAD(P)-binding domain"/>
    <property type="match status" value="2"/>
</dbReference>
<dbReference type="Gene3D" id="3.50.50.60">
    <property type="entry name" value="FAD/NAD(P)-binding domain"/>
    <property type="match status" value="3"/>
</dbReference>
<evidence type="ECO:0000313" key="6">
    <source>
        <dbReference type="Proteomes" id="UP001209540"/>
    </source>
</evidence>
<evidence type="ECO:0000256" key="4">
    <source>
        <dbReference type="ARBA" id="ARBA00023002"/>
    </source>
</evidence>